<dbReference type="InterPro" id="IPR035906">
    <property type="entry name" value="MetI-like_sf"/>
</dbReference>
<comment type="similarity">
    <text evidence="7">Belongs to the binding-protein-dependent transport system permease family.</text>
</comment>
<gene>
    <name evidence="9" type="ordered locus">Clos_1349</name>
</gene>
<dbReference type="InterPro" id="IPR050366">
    <property type="entry name" value="BP-dependent_transpt_permease"/>
</dbReference>
<keyword evidence="5 7" id="KW-1133">Transmembrane helix</keyword>
<dbReference type="RefSeq" id="WP_012159206.1">
    <property type="nucleotide sequence ID" value="NC_009922.1"/>
</dbReference>
<proteinExistence type="inferred from homology"/>
<keyword evidence="3" id="KW-1003">Cell membrane</keyword>
<feature type="transmembrane region" description="Helical" evidence="7">
    <location>
        <begin position="268"/>
        <end position="290"/>
    </location>
</feature>
<protein>
    <submittedName>
        <fullName evidence="9">Binding-protein-dependent transport systems inner membrane component</fullName>
    </submittedName>
</protein>
<dbReference type="Pfam" id="PF00528">
    <property type="entry name" value="BPD_transp_1"/>
    <property type="match status" value="1"/>
</dbReference>
<feature type="transmembrane region" description="Helical" evidence="7">
    <location>
        <begin position="143"/>
        <end position="161"/>
    </location>
</feature>
<name>A8MH07_ALKOO</name>
<evidence type="ECO:0000256" key="6">
    <source>
        <dbReference type="ARBA" id="ARBA00023136"/>
    </source>
</evidence>
<dbReference type="PROSITE" id="PS50928">
    <property type="entry name" value="ABC_TM1"/>
    <property type="match status" value="1"/>
</dbReference>
<evidence type="ECO:0000256" key="1">
    <source>
        <dbReference type="ARBA" id="ARBA00004651"/>
    </source>
</evidence>
<evidence type="ECO:0000313" key="10">
    <source>
        <dbReference type="Proteomes" id="UP000000269"/>
    </source>
</evidence>
<dbReference type="eggNOG" id="COG1173">
    <property type="taxonomic scope" value="Bacteria"/>
</dbReference>
<dbReference type="Pfam" id="PF12911">
    <property type="entry name" value="OppC_N"/>
    <property type="match status" value="1"/>
</dbReference>
<evidence type="ECO:0000259" key="8">
    <source>
        <dbReference type="PROSITE" id="PS50928"/>
    </source>
</evidence>
<evidence type="ECO:0000256" key="2">
    <source>
        <dbReference type="ARBA" id="ARBA00022448"/>
    </source>
</evidence>
<dbReference type="PANTHER" id="PTHR43386">
    <property type="entry name" value="OLIGOPEPTIDE TRANSPORT SYSTEM PERMEASE PROTEIN APPC"/>
    <property type="match status" value="1"/>
</dbReference>
<evidence type="ECO:0000313" key="9">
    <source>
        <dbReference type="EMBL" id="ABW18894.1"/>
    </source>
</evidence>
<keyword evidence="4 7" id="KW-0812">Transmembrane</keyword>
<evidence type="ECO:0000256" key="7">
    <source>
        <dbReference type="RuleBase" id="RU363032"/>
    </source>
</evidence>
<comment type="subcellular location">
    <subcellularLocation>
        <location evidence="1 7">Cell membrane</location>
        <topology evidence="1 7">Multi-pass membrane protein</topology>
    </subcellularLocation>
</comment>
<dbReference type="InterPro" id="IPR025966">
    <property type="entry name" value="OppC_N"/>
</dbReference>
<keyword evidence="6 7" id="KW-0472">Membrane</keyword>
<keyword evidence="10" id="KW-1185">Reference proteome</keyword>
<evidence type="ECO:0000256" key="4">
    <source>
        <dbReference type="ARBA" id="ARBA00022692"/>
    </source>
</evidence>
<feature type="transmembrane region" description="Helical" evidence="7">
    <location>
        <begin position="109"/>
        <end position="131"/>
    </location>
</feature>
<sequence length="303" mass="32580">MSLEKTSTKTIDVTNNNAAKKKKKTGPWRDVFNRLKKNKMAMFGLVIIILLVFLALSADFIAPYGYDDQNLKDRLISPNSQYLLGTDNFGRDILSRIIYGSRISLQVGFIAVGISAIIGGALGSIAGYYGGRLDNFIMRAMDILLAIPSILLAISIVAALGPGLQNVMIAVGIGSIPSYARIVRASVLSIRDQEFVEAARAVGANDFRIITKHILPNAMAPIIVQATLGVAGAILSAAGLSFIGLGIQPPTPEWGAMLSSGREYLRDNWYVATFPGLAIMITIFALNLLGDGLRDALDPRLKN</sequence>
<dbReference type="PANTHER" id="PTHR43386:SF1">
    <property type="entry name" value="D,D-DIPEPTIDE TRANSPORT SYSTEM PERMEASE PROTEIN DDPC-RELATED"/>
    <property type="match status" value="1"/>
</dbReference>
<dbReference type="InterPro" id="IPR000515">
    <property type="entry name" value="MetI-like"/>
</dbReference>
<dbReference type="Proteomes" id="UP000000269">
    <property type="component" value="Chromosome"/>
</dbReference>
<dbReference type="EMBL" id="CP000853">
    <property type="protein sequence ID" value="ABW18894.1"/>
    <property type="molecule type" value="Genomic_DNA"/>
</dbReference>
<dbReference type="GO" id="GO:0005886">
    <property type="term" value="C:plasma membrane"/>
    <property type="evidence" value="ECO:0007669"/>
    <property type="project" value="UniProtKB-SubCell"/>
</dbReference>
<feature type="transmembrane region" description="Helical" evidence="7">
    <location>
        <begin position="222"/>
        <end position="248"/>
    </location>
</feature>
<evidence type="ECO:0000256" key="5">
    <source>
        <dbReference type="ARBA" id="ARBA00022989"/>
    </source>
</evidence>
<dbReference type="Gene3D" id="1.10.3720.10">
    <property type="entry name" value="MetI-like"/>
    <property type="match status" value="1"/>
</dbReference>
<dbReference type="CDD" id="cd06261">
    <property type="entry name" value="TM_PBP2"/>
    <property type="match status" value="1"/>
</dbReference>
<reference evidence="10" key="1">
    <citation type="submission" date="2007-10" db="EMBL/GenBank/DDBJ databases">
        <title>Complete genome of Alkaliphilus oremlandii OhILAs.</title>
        <authorList>
            <person name="Copeland A."/>
            <person name="Lucas S."/>
            <person name="Lapidus A."/>
            <person name="Barry K."/>
            <person name="Detter J.C."/>
            <person name="Glavina del Rio T."/>
            <person name="Hammon N."/>
            <person name="Israni S."/>
            <person name="Dalin E."/>
            <person name="Tice H."/>
            <person name="Pitluck S."/>
            <person name="Chain P."/>
            <person name="Malfatti S."/>
            <person name="Shin M."/>
            <person name="Vergez L."/>
            <person name="Schmutz J."/>
            <person name="Larimer F."/>
            <person name="Land M."/>
            <person name="Hauser L."/>
            <person name="Kyrpides N."/>
            <person name="Mikhailova N."/>
            <person name="Stolz J.F."/>
            <person name="Dawson A."/>
            <person name="Fisher E."/>
            <person name="Crable B."/>
            <person name="Perera E."/>
            <person name="Lisak J."/>
            <person name="Ranganathan M."/>
            <person name="Basu P."/>
            <person name="Richardson P."/>
        </authorList>
    </citation>
    <scope>NUCLEOTIDE SEQUENCE [LARGE SCALE GENOMIC DNA]</scope>
    <source>
        <strain evidence="10">OhILAs</strain>
    </source>
</reference>
<dbReference type="OrthoDB" id="9783218at2"/>
<feature type="transmembrane region" description="Helical" evidence="7">
    <location>
        <begin position="42"/>
        <end position="66"/>
    </location>
</feature>
<dbReference type="GO" id="GO:0055085">
    <property type="term" value="P:transmembrane transport"/>
    <property type="evidence" value="ECO:0007669"/>
    <property type="project" value="InterPro"/>
</dbReference>
<keyword evidence="2 7" id="KW-0813">Transport</keyword>
<dbReference type="KEGG" id="aoe:Clos_1349"/>
<dbReference type="SUPFAM" id="SSF161098">
    <property type="entry name" value="MetI-like"/>
    <property type="match status" value="1"/>
</dbReference>
<accession>A8MH07</accession>
<organism evidence="9 10">
    <name type="scientific">Alkaliphilus oremlandii (strain OhILAs)</name>
    <name type="common">Clostridium oremlandii (strain OhILAs)</name>
    <dbReference type="NCBI Taxonomy" id="350688"/>
    <lineage>
        <taxon>Bacteria</taxon>
        <taxon>Bacillati</taxon>
        <taxon>Bacillota</taxon>
        <taxon>Clostridia</taxon>
        <taxon>Peptostreptococcales</taxon>
        <taxon>Natronincolaceae</taxon>
        <taxon>Alkaliphilus</taxon>
    </lineage>
</organism>
<dbReference type="HOGENOM" id="CLU_028518_1_1_9"/>
<evidence type="ECO:0000256" key="3">
    <source>
        <dbReference type="ARBA" id="ARBA00022475"/>
    </source>
</evidence>
<feature type="domain" description="ABC transmembrane type-1" evidence="8">
    <location>
        <begin position="101"/>
        <end position="290"/>
    </location>
</feature>
<dbReference type="STRING" id="350688.Clos_1349"/>
<dbReference type="AlphaFoldDB" id="A8MH07"/>